<evidence type="ECO:0000313" key="3">
    <source>
        <dbReference type="Proteomes" id="UP000242877"/>
    </source>
</evidence>
<dbReference type="SMART" id="SM01007">
    <property type="entry name" value="Aldolase_II"/>
    <property type="match status" value="1"/>
</dbReference>
<dbReference type="SUPFAM" id="SSF53639">
    <property type="entry name" value="AraD/HMP-PK domain-like"/>
    <property type="match status" value="1"/>
</dbReference>
<evidence type="ECO:0000259" key="1">
    <source>
        <dbReference type="SMART" id="SM01007"/>
    </source>
</evidence>
<organism evidence="2 3">
    <name type="scientific">Ascosphaera apis ARSEF 7405</name>
    <dbReference type="NCBI Taxonomy" id="392613"/>
    <lineage>
        <taxon>Eukaryota</taxon>
        <taxon>Fungi</taxon>
        <taxon>Dikarya</taxon>
        <taxon>Ascomycota</taxon>
        <taxon>Pezizomycotina</taxon>
        <taxon>Eurotiomycetes</taxon>
        <taxon>Eurotiomycetidae</taxon>
        <taxon>Onygenales</taxon>
        <taxon>Ascosphaeraceae</taxon>
        <taxon>Ascosphaera</taxon>
    </lineage>
</organism>
<dbReference type="FunFam" id="3.40.225.10:FF:000009">
    <property type="entry name" value="Class II aldolase/adducin N-terminal"/>
    <property type="match status" value="1"/>
</dbReference>
<dbReference type="GO" id="GO:0005856">
    <property type="term" value="C:cytoskeleton"/>
    <property type="evidence" value="ECO:0007669"/>
    <property type="project" value="TreeGrafter"/>
</dbReference>
<dbReference type="EMBL" id="AZGZ01000052">
    <property type="protein sequence ID" value="KZZ86676.1"/>
    <property type="molecule type" value="Genomic_DNA"/>
</dbReference>
<accession>A0A167UW03</accession>
<comment type="caution">
    <text evidence="2">The sequence shown here is derived from an EMBL/GenBank/DDBJ whole genome shotgun (WGS) entry which is preliminary data.</text>
</comment>
<dbReference type="Gene3D" id="3.40.225.10">
    <property type="entry name" value="Class II aldolase/adducin N-terminal domain"/>
    <property type="match status" value="1"/>
</dbReference>
<name>A0A167UW03_9EURO</name>
<dbReference type="Pfam" id="PF00596">
    <property type="entry name" value="Aldolase_II"/>
    <property type="match status" value="1"/>
</dbReference>
<dbReference type="VEuPathDB" id="FungiDB:AAP_06338"/>
<dbReference type="InterPro" id="IPR051017">
    <property type="entry name" value="Aldolase-II_Adducin_sf"/>
</dbReference>
<dbReference type="GO" id="GO:0051015">
    <property type="term" value="F:actin filament binding"/>
    <property type="evidence" value="ECO:0007669"/>
    <property type="project" value="TreeGrafter"/>
</dbReference>
<dbReference type="PANTHER" id="PTHR10672">
    <property type="entry name" value="ADDUCIN"/>
    <property type="match status" value="1"/>
</dbReference>
<proteinExistence type="predicted"/>
<dbReference type="InterPro" id="IPR001303">
    <property type="entry name" value="Aldolase_II/adducin_N"/>
</dbReference>
<dbReference type="PANTHER" id="PTHR10672:SF40">
    <property type="entry name" value="CLASS II ALDOLASE_ADDUCIN DOMAIN PROTEIN (AFU_ORTHOLOGUE AFUA_3G09800)"/>
    <property type="match status" value="1"/>
</dbReference>
<dbReference type="InterPro" id="IPR036409">
    <property type="entry name" value="Aldolase_II/adducin_N_sf"/>
</dbReference>
<keyword evidence="3" id="KW-1185">Reference proteome</keyword>
<dbReference type="OrthoDB" id="3238794at2759"/>
<dbReference type="Proteomes" id="UP000242877">
    <property type="component" value="Unassembled WGS sequence"/>
</dbReference>
<reference evidence="2 3" key="1">
    <citation type="journal article" date="2016" name="Genome Biol. Evol.">
        <title>Divergent and convergent evolution of fungal pathogenicity.</title>
        <authorList>
            <person name="Shang Y."/>
            <person name="Xiao G."/>
            <person name="Zheng P."/>
            <person name="Cen K."/>
            <person name="Zhan S."/>
            <person name="Wang C."/>
        </authorList>
    </citation>
    <scope>NUCLEOTIDE SEQUENCE [LARGE SCALE GENOMIC DNA]</scope>
    <source>
        <strain evidence="2 3">ARSEF 7405</strain>
    </source>
</reference>
<evidence type="ECO:0000313" key="2">
    <source>
        <dbReference type="EMBL" id="KZZ86676.1"/>
    </source>
</evidence>
<feature type="domain" description="Class II aldolase/adducin N-terminal" evidence="1">
    <location>
        <begin position="70"/>
        <end position="252"/>
    </location>
</feature>
<dbReference type="AlphaFoldDB" id="A0A167UW03"/>
<dbReference type="NCBIfam" id="NF004855">
    <property type="entry name" value="PRK06208.1"/>
    <property type="match status" value="1"/>
</dbReference>
<protein>
    <submittedName>
        <fullName evidence="2">Class II aldolase/adducin domain protein</fullName>
    </submittedName>
</protein>
<sequence length="306" mass="33325">MATIGNQTETMPSRIQAVGYRMPANTNDLPDCQQDSTFQGLVRGNRSNTLKLRGVPKFTDPQAQRTWMKQHMAAAFRWFGKQGYGEGVSGHISMRDPISPDCFWINPFARHFSMMRASDLVLVDGEGYVVEGGNQACINEAGFMIHSEIHKARPDVVAACHTHSIYGKTWSAFGKPVEMLSQDACNFYGSQTVYEEHGGIALAQEEGAAIAKALGNNSVIILKNHGLLTVGSTVDEAAFLFSSLEHACKAQLMAEAAAANGVPKCLVSEEAAAYTAAAVQNPHNFYTEFQPEFDLIVEESNGKVLE</sequence>
<gene>
    <name evidence="2" type="ORF">AAP_06338</name>
</gene>